<dbReference type="GO" id="GO:0005813">
    <property type="term" value="C:centrosome"/>
    <property type="evidence" value="ECO:0007669"/>
    <property type="project" value="UniProtKB-SubCell"/>
</dbReference>
<feature type="region of interest" description="Disordered" evidence="9">
    <location>
        <begin position="1251"/>
        <end position="1278"/>
    </location>
</feature>
<dbReference type="InterPro" id="IPR026201">
    <property type="entry name" value="Cep290"/>
</dbReference>
<feature type="coiled-coil region" evidence="8">
    <location>
        <begin position="1300"/>
        <end position="1454"/>
    </location>
</feature>
<feature type="compositionally biased region" description="Polar residues" evidence="9">
    <location>
        <begin position="1269"/>
        <end position="1278"/>
    </location>
</feature>
<comment type="caution">
    <text evidence="10">The sequence shown here is derived from an EMBL/GenBank/DDBJ whole genome shotgun (WGS) entry which is preliminary data.</text>
</comment>
<comment type="subcellular location">
    <subcellularLocation>
        <location evidence="1">Cytoplasm</location>
        <location evidence="1">Cytoskeleton</location>
        <location evidence="1">Cilium basal body</location>
    </subcellularLocation>
    <subcellularLocation>
        <location evidence="2">Cytoplasm</location>
        <location evidence="2">Cytoskeleton</location>
        <location evidence="2">Microtubule organizing center</location>
        <location evidence="2">Centrosome</location>
    </subcellularLocation>
</comment>
<evidence type="ECO:0000256" key="6">
    <source>
        <dbReference type="ARBA" id="ARBA00023212"/>
    </source>
</evidence>
<evidence type="ECO:0000256" key="2">
    <source>
        <dbReference type="ARBA" id="ARBA00004300"/>
    </source>
</evidence>
<proteinExistence type="predicted"/>
<evidence type="ECO:0000256" key="8">
    <source>
        <dbReference type="SAM" id="Coils"/>
    </source>
</evidence>
<dbReference type="PANTHER" id="PTHR18879">
    <property type="entry name" value="CENTROSOMAL PROTEIN OF 290 KDA"/>
    <property type="match status" value="1"/>
</dbReference>
<feature type="compositionally biased region" description="Polar residues" evidence="9">
    <location>
        <begin position="1719"/>
        <end position="1730"/>
    </location>
</feature>
<sequence>MVETDWREILNYSQKELKQTDKEKLCESLSWMEADDIELNFSDLKSLFRLAQDMLKFKSEQVNSLLSQVETLKRKYGKAKGKMVTMDSPARDSGALETTQHDELLKANKEILEKLYSEIAELERRKSKYMEEDSESSRDALSEMGAIAQLEDEVVKQNRHIRKLLNDVKTLEEENATLKEKLSVFKDKLKESTLVIENLTEQLFTLNSECSQLKIALGNSEEEKNRYKVDIESSNKKIQDKTSKKNVVQEELKNKLQQLKDIIKEQNNEIKQLTTENIIKKEEITKLKNNSSPSKQHETQELKVRELKEKLEEASRQMLESAELINILKKENHNLKKNIKFSPCEHEQKVDVKDTKEKNAIKTLQKQIMRMTCALHGAEEMIALREKELTEITAQLQLLQTDNGIRTLLIGLKNKKQQMRVKDDGIKSLVEEVNSLNQQLNDIQIENECMREQLNLPINEKVNTTGFLKVYYDTKQENVILTQKLKEIENKLLTMEVENRVNDKRITKLVNVLKIMQFPKEKLDTILNYDDVMEDSCPKQKRKKSLDQGDITVSSITQESADYQRILEENEALRSSLSEILNCLKDNSTTTSGILTLECPSLDSVLQSMEARKIAGWFAPHMKTVLELRTALGGRDALLTALHESRKETFEVMHQLSKESKKAIELEKELTELKSNVEAEKESVNFSDGEFGPWILETEYNIDFEDTEQIQNILAKGEKIYENQIKYCLTYFQNKFKTLYEKLTNLVITVKEEKNKWLKQEENYKIEIVKLRAQMEDDISEPSPGLVENSNLAINLKCNFLQENYKYLRTLNKNLTNECLESKKESLITISDYERKVQDLMAVIINITDRLRHSIPIDLFWRQNNLLNECNLKYRKLLENNTSDCMKSVDFLAELNKTKADIMKSFEDQLRNGNIENSRSHLIDFENSIAQKQLVLLSNELDSKTKEIQQLNTTIEDLQKAQNQLINTLSSTLTDEEMKSLKEDLKTVSDENKSLKEHCQHLNSKLDLVTTQLQAYTQKELTSEVELDFLRHQILDLQSSGQKAVVSRLSNEILICHLQATENLHKVESLKLSLNKERQLRLDVEDVLHKQQKKFDIYVTRNNFQFRNMFDIIEVLRIQYQGIIPTISIENYLKSVEESYRKNVEGDAKLNDIEDIRNNLMIKHTVCDQILNLKPKCGDACPHKIKYMMLEKTKVLELDHCNKKIATIEQSRDHLLQRYNKLEKTLLLINQGFKPKAFEKTINTLCTNDSSVEVEDEQSDSESNEKGNETYTLSPKSRKNSPIIQEKIIETKAVYTQTIIKTENKEIQAIDQDIKDLKSQIEILKSDKKKYDKKFNEILITYKEQSQDMSLLRNNINQVTKEKSDLEESLKRLKDSYKDKNVICQNLQTTADNLQKQLNDLRNNETNRAQSKTDDENRSLLLIKKLENDKKYIIEEYKNLLNNERDEFAKSIHEFQTKIGVLQLELDNKGNNVSEKQVPEKLNTKIAELEDKCFKLNTELETCESELKTCNAELERWKNLASERLTKMEHLSNQLKERHNQEVDSYKAENEHWLLQLNETQREHVELRNKLGEQKSLHIKQMAEKDAHIEHLRSVINNLKTQIINMQTMISINDPSFDLSAIVEVEEASDAISHQDSDRLELKFGSTGDLNDQDDLKFPSSSTAIWQEPLIERLRREKQQVSKQNAILRKQIKALAGRERRARLDAQNLKNQVGEGGDPSSTSGNKVSSVESATLQNKIASLQAQLTSARRDAHSTVALWDKWKRAQQSSDRWQTKYEEKCQEVIKLESSLNLARSSVQRLEKEKRMLLSRLEAKNTKTLAIEKHDCEPSEKSERPDYCEMPPVSTKALIERIEAQQRRIVALEFAEKGNEPLVSEYEKSLAEITSLKGQVLKLESALLEAQIKSPLKSSQDFEPELEYWKSYCEMLKEENVQLSLRVSSLECAPASSQRVNDLEQTVLTLRGLVSKLQAEQKSSHAISKRPDSRPTSGRNSLERNRNTNSDSLRIEISNLKQIIHEKDVLLEKSKEMLKIAADREEDLLQENVMLRRRLEQVTDNQGGAFSA</sequence>
<protein>
    <submittedName>
        <fullName evidence="10">Uncharacterized protein</fullName>
    </submittedName>
</protein>
<dbReference type="PANTHER" id="PTHR18879:SF20">
    <property type="entry name" value="CENTROSOMAL PROTEIN OF 290 KDA"/>
    <property type="match status" value="1"/>
</dbReference>
<keyword evidence="3" id="KW-0963">Cytoplasm</keyword>
<dbReference type="EMBL" id="CAJOBZ010000007">
    <property type="protein sequence ID" value="CAF4811730.1"/>
    <property type="molecule type" value="Genomic_DNA"/>
</dbReference>
<evidence type="ECO:0000256" key="5">
    <source>
        <dbReference type="ARBA" id="ARBA00023054"/>
    </source>
</evidence>
<keyword evidence="7" id="KW-0966">Cell projection</keyword>
<keyword evidence="5 8" id="KW-0175">Coiled coil</keyword>
<feature type="region of interest" description="Disordered" evidence="9">
    <location>
        <begin position="1972"/>
        <end position="2001"/>
    </location>
</feature>
<feature type="coiled-coil region" evidence="8">
    <location>
        <begin position="934"/>
        <end position="1005"/>
    </location>
</feature>
<evidence type="ECO:0000256" key="7">
    <source>
        <dbReference type="ARBA" id="ARBA00023273"/>
    </source>
</evidence>
<feature type="coiled-coil region" evidence="8">
    <location>
        <begin position="1784"/>
        <end position="1818"/>
    </location>
</feature>
<feature type="coiled-coil region" evidence="8">
    <location>
        <begin position="1486"/>
        <end position="1577"/>
    </location>
</feature>
<dbReference type="Proteomes" id="UP000663880">
    <property type="component" value="Unassembled WGS sequence"/>
</dbReference>
<evidence type="ECO:0000313" key="10">
    <source>
        <dbReference type="EMBL" id="CAF4811730.1"/>
    </source>
</evidence>
<evidence type="ECO:0000256" key="9">
    <source>
        <dbReference type="SAM" id="MobiDB-lite"/>
    </source>
</evidence>
<organism evidence="10 11">
    <name type="scientific">Pieris macdunnoughi</name>
    <dbReference type="NCBI Taxonomy" id="345717"/>
    <lineage>
        <taxon>Eukaryota</taxon>
        <taxon>Metazoa</taxon>
        <taxon>Ecdysozoa</taxon>
        <taxon>Arthropoda</taxon>
        <taxon>Hexapoda</taxon>
        <taxon>Insecta</taxon>
        <taxon>Pterygota</taxon>
        <taxon>Neoptera</taxon>
        <taxon>Endopterygota</taxon>
        <taxon>Lepidoptera</taxon>
        <taxon>Glossata</taxon>
        <taxon>Ditrysia</taxon>
        <taxon>Papilionoidea</taxon>
        <taxon>Pieridae</taxon>
        <taxon>Pierinae</taxon>
        <taxon>Pieris</taxon>
    </lineage>
</organism>
<keyword evidence="6" id="KW-0206">Cytoskeleton</keyword>
<feature type="coiled-coil region" evidence="8">
    <location>
        <begin position="426"/>
        <end position="453"/>
    </location>
</feature>
<evidence type="ECO:0000256" key="1">
    <source>
        <dbReference type="ARBA" id="ARBA00004120"/>
    </source>
</evidence>
<evidence type="ECO:0000256" key="4">
    <source>
        <dbReference type="ARBA" id="ARBA00022794"/>
    </source>
</evidence>
<feature type="coiled-coil region" evidence="8">
    <location>
        <begin position="2022"/>
        <end position="2056"/>
    </location>
</feature>
<feature type="region of interest" description="Disordered" evidence="9">
    <location>
        <begin position="1703"/>
        <end position="1730"/>
    </location>
</feature>
<gene>
    <name evidence="10" type="ORF">PMACD_LOCUS4087</name>
</gene>
<keyword evidence="4" id="KW-0970">Cilium biogenesis/degradation</keyword>
<feature type="compositionally biased region" description="Acidic residues" evidence="9">
    <location>
        <begin position="1252"/>
        <end position="1262"/>
    </location>
</feature>
<keyword evidence="11" id="KW-1185">Reference proteome</keyword>
<feature type="coiled-coil region" evidence="8">
    <location>
        <begin position="656"/>
        <end position="683"/>
    </location>
</feature>
<evidence type="ECO:0000256" key="3">
    <source>
        <dbReference type="ARBA" id="ARBA00022490"/>
    </source>
</evidence>
<dbReference type="OrthoDB" id="6351660at2759"/>
<dbReference type="GO" id="GO:0030030">
    <property type="term" value="P:cell projection organization"/>
    <property type="evidence" value="ECO:0007669"/>
    <property type="project" value="UniProtKB-KW"/>
</dbReference>
<feature type="coiled-coil region" evidence="8">
    <location>
        <begin position="105"/>
        <end position="331"/>
    </location>
</feature>
<feature type="coiled-coil region" evidence="8">
    <location>
        <begin position="1924"/>
        <end position="1971"/>
    </location>
</feature>
<reference evidence="10" key="1">
    <citation type="submission" date="2021-02" db="EMBL/GenBank/DDBJ databases">
        <authorList>
            <person name="Steward A R."/>
        </authorList>
    </citation>
    <scope>NUCLEOTIDE SEQUENCE</scope>
</reference>
<accession>A0A821Q0F7</accession>
<evidence type="ECO:0000313" key="11">
    <source>
        <dbReference type="Proteomes" id="UP000663880"/>
    </source>
</evidence>
<name>A0A821Q0F7_9NEOP</name>